<protein>
    <submittedName>
        <fullName evidence="2">DUF1361 domain-containing protein</fullName>
    </submittedName>
</protein>
<keyword evidence="1" id="KW-1133">Transmembrane helix</keyword>
<evidence type="ECO:0000313" key="2">
    <source>
        <dbReference type="EMBL" id="MBS9339220.1"/>
    </source>
</evidence>
<feature type="transmembrane region" description="Helical" evidence="1">
    <location>
        <begin position="34"/>
        <end position="54"/>
    </location>
</feature>
<comment type="caution">
    <text evidence="2">The sequence shown here is derived from an EMBL/GenBank/DDBJ whole genome shotgun (WGS) entry which is preliminary data.</text>
</comment>
<dbReference type="Proteomes" id="UP001519504">
    <property type="component" value="Unassembled WGS sequence"/>
</dbReference>
<name>A0ABS5R1A0_9LACO</name>
<evidence type="ECO:0000256" key="1">
    <source>
        <dbReference type="SAM" id="Phobius"/>
    </source>
</evidence>
<evidence type="ECO:0000313" key="3">
    <source>
        <dbReference type="Proteomes" id="UP001519504"/>
    </source>
</evidence>
<reference evidence="2 3" key="1">
    <citation type="submission" date="2020-02" db="EMBL/GenBank/DDBJ databases">
        <title>Fructobacillus sp. isolated from paper mulberry of Taiwan.</title>
        <authorList>
            <person name="Lin S.-T."/>
        </authorList>
    </citation>
    <scope>NUCLEOTIDE SEQUENCE [LARGE SCALE GENOMIC DNA]</scope>
    <source>
        <strain evidence="2 3">M2-14</strain>
    </source>
</reference>
<keyword evidence="1" id="KW-0812">Transmembrane</keyword>
<feature type="transmembrane region" description="Helical" evidence="1">
    <location>
        <begin position="182"/>
        <end position="202"/>
    </location>
</feature>
<proteinExistence type="predicted"/>
<keyword evidence="3" id="KW-1185">Reference proteome</keyword>
<feature type="transmembrane region" description="Helical" evidence="1">
    <location>
        <begin position="133"/>
        <end position="152"/>
    </location>
</feature>
<feature type="transmembrane region" description="Helical" evidence="1">
    <location>
        <begin position="7"/>
        <end position="28"/>
    </location>
</feature>
<sequence length="232" mass="26790">MSLFKKNINSIIMVHLVVGLFIAFVYLTPTHFEFLMWNVFLALLPLDFALIAISSRLKVTQLSFSILWLLFFPNTMYMITDFIHLQYISTALDVRYQYFNYSVLAAGIFIGVFLGILSLELMMHRFLKKKGPWPSLITLGIVSWLSSFGIYLGRFLRLNSWDVFTNFDMVVYYMKTSISRHMFAFVGLFALAQFAILVAYHYGGRLLVHLAQQEQEEANRAANDQGSEISEN</sequence>
<keyword evidence="1" id="KW-0472">Membrane</keyword>
<dbReference type="InterPro" id="IPR009793">
    <property type="entry name" value="DUF1361"/>
</dbReference>
<feature type="transmembrane region" description="Helical" evidence="1">
    <location>
        <begin position="99"/>
        <end position="121"/>
    </location>
</feature>
<organism evidence="2 3">
    <name type="scientific">Fructobacillus broussonetiae</name>
    <dbReference type="NCBI Taxonomy" id="2713173"/>
    <lineage>
        <taxon>Bacteria</taxon>
        <taxon>Bacillati</taxon>
        <taxon>Bacillota</taxon>
        <taxon>Bacilli</taxon>
        <taxon>Lactobacillales</taxon>
        <taxon>Lactobacillaceae</taxon>
        <taxon>Fructobacillus</taxon>
    </lineage>
</organism>
<gene>
    <name evidence="2" type="ORF">G6R29_06330</name>
</gene>
<dbReference type="EMBL" id="JAAMFK010000011">
    <property type="protein sequence ID" value="MBS9339220.1"/>
    <property type="molecule type" value="Genomic_DNA"/>
</dbReference>
<feature type="transmembrane region" description="Helical" evidence="1">
    <location>
        <begin position="66"/>
        <end position="87"/>
    </location>
</feature>
<accession>A0ABS5R1A0</accession>
<dbReference type="Pfam" id="PF07099">
    <property type="entry name" value="DUF1361"/>
    <property type="match status" value="1"/>
</dbReference>